<comment type="caution">
    <text evidence="8">The sequence shown here is derived from an EMBL/GenBank/DDBJ whole genome shotgun (WGS) entry which is preliminary data.</text>
</comment>
<keyword evidence="4 7" id="KW-0812">Transmembrane</keyword>
<dbReference type="InterPro" id="IPR052518">
    <property type="entry name" value="CHR_Transporter"/>
</dbReference>
<accession>A0A371IY67</accession>
<organism evidence="8 9">
    <name type="scientific">Romboutsia weinsteinii</name>
    <dbReference type="NCBI Taxonomy" id="2020949"/>
    <lineage>
        <taxon>Bacteria</taxon>
        <taxon>Bacillati</taxon>
        <taxon>Bacillota</taxon>
        <taxon>Clostridia</taxon>
        <taxon>Peptostreptococcales</taxon>
        <taxon>Peptostreptococcaceae</taxon>
        <taxon>Romboutsia</taxon>
    </lineage>
</organism>
<evidence type="ECO:0000256" key="7">
    <source>
        <dbReference type="SAM" id="Phobius"/>
    </source>
</evidence>
<feature type="transmembrane region" description="Helical" evidence="7">
    <location>
        <begin position="7"/>
        <end position="26"/>
    </location>
</feature>
<dbReference type="AlphaFoldDB" id="A0A371IY67"/>
<feature type="transmembrane region" description="Helical" evidence="7">
    <location>
        <begin position="75"/>
        <end position="99"/>
    </location>
</feature>
<keyword evidence="9" id="KW-1185">Reference proteome</keyword>
<sequence length="178" mass="19357">MKELFDLFMAFCRIGGLTFGGGYAMLPMLEKEVVEEKKWATSEELLDYYAVGQATPGIIAVNTATFVGYKVRGTIGAFFATAGVVFPSFIIIITIATFLKSFSQFEVVQHGLAGIRVAVAVLVLNAIINLWKNSVVDKVGVIIFISTFVFGAFLNISPIFIVLAASILGLLLKYRGEK</sequence>
<keyword evidence="5 7" id="KW-1133">Transmembrane helix</keyword>
<evidence type="ECO:0000313" key="8">
    <source>
        <dbReference type="EMBL" id="RDY25406.1"/>
    </source>
</evidence>
<evidence type="ECO:0000256" key="5">
    <source>
        <dbReference type="ARBA" id="ARBA00022989"/>
    </source>
</evidence>
<dbReference type="RefSeq" id="WP_094366997.1">
    <property type="nucleotide sequence ID" value="NZ_NOJY02000075.1"/>
</dbReference>
<dbReference type="Pfam" id="PF02417">
    <property type="entry name" value="Chromate_transp"/>
    <property type="match status" value="1"/>
</dbReference>
<dbReference type="PANTHER" id="PTHR43663">
    <property type="entry name" value="CHROMATE TRANSPORT PROTEIN-RELATED"/>
    <property type="match status" value="1"/>
</dbReference>
<gene>
    <name evidence="8" type="ORF">CHL78_018345</name>
</gene>
<comment type="similarity">
    <text evidence="2">Belongs to the chromate ion transporter (CHR) (TC 2.A.51) family.</text>
</comment>
<keyword evidence="3" id="KW-1003">Cell membrane</keyword>
<evidence type="ECO:0000256" key="4">
    <source>
        <dbReference type="ARBA" id="ARBA00022692"/>
    </source>
</evidence>
<protein>
    <submittedName>
        <fullName evidence="8">Chromate transporter</fullName>
    </submittedName>
</protein>
<reference evidence="8 9" key="1">
    <citation type="journal article" date="2017" name="Genome Announc.">
        <title>Draft Genome Sequence of Romboutsia weinsteinii sp. nov. Strain CCRI-19649(T) Isolated from Surface Water.</title>
        <authorList>
            <person name="Maheux A.F."/>
            <person name="Boudreau D.K."/>
            <person name="Berube E."/>
            <person name="Boissinot M."/>
            <person name="Cantin P."/>
            <person name="Raymond F."/>
            <person name="Corbeil J."/>
            <person name="Omar R.F."/>
            <person name="Bergeron M.G."/>
        </authorList>
    </citation>
    <scope>NUCLEOTIDE SEQUENCE [LARGE SCALE GENOMIC DNA]</scope>
    <source>
        <strain evidence="8 9">CCRI-19649</strain>
    </source>
</reference>
<feature type="transmembrane region" description="Helical" evidence="7">
    <location>
        <begin position="143"/>
        <end position="172"/>
    </location>
</feature>
<comment type="subcellular location">
    <subcellularLocation>
        <location evidence="1">Cell membrane</location>
        <topology evidence="1">Multi-pass membrane protein</topology>
    </subcellularLocation>
</comment>
<evidence type="ECO:0000256" key="3">
    <source>
        <dbReference type="ARBA" id="ARBA00022475"/>
    </source>
</evidence>
<dbReference type="EMBL" id="NOJY02000075">
    <property type="protein sequence ID" value="RDY25406.1"/>
    <property type="molecule type" value="Genomic_DNA"/>
</dbReference>
<proteinExistence type="inferred from homology"/>
<dbReference type="PANTHER" id="PTHR43663:SF1">
    <property type="entry name" value="CHROMATE TRANSPORTER"/>
    <property type="match status" value="1"/>
</dbReference>
<dbReference type="GO" id="GO:0005886">
    <property type="term" value="C:plasma membrane"/>
    <property type="evidence" value="ECO:0007669"/>
    <property type="project" value="UniProtKB-SubCell"/>
</dbReference>
<dbReference type="OrthoDB" id="9788907at2"/>
<feature type="transmembrane region" description="Helical" evidence="7">
    <location>
        <begin position="111"/>
        <end position="131"/>
    </location>
</feature>
<evidence type="ECO:0000256" key="1">
    <source>
        <dbReference type="ARBA" id="ARBA00004651"/>
    </source>
</evidence>
<name>A0A371IY67_9FIRM</name>
<evidence type="ECO:0000313" key="9">
    <source>
        <dbReference type="Proteomes" id="UP000215694"/>
    </source>
</evidence>
<dbReference type="Proteomes" id="UP000215694">
    <property type="component" value="Unassembled WGS sequence"/>
</dbReference>
<keyword evidence="6 7" id="KW-0472">Membrane</keyword>
<dbReference type="GO" id="GO:0015109">
    <property type="term" value="F:chromate transmembrane transporter activity"/>
    <property type="evidence" value="ECO:0007669"/>
    <property type="project" value="InterPro"/>
</dbReference>
<evidence type="ECO:0000256" key="6">
    <source>
        <dbReference type="ARBA" id="ARBA00023136"/>
    </source>
</evidence>
<evidence type="ECO:0000256" key="2">
    <source>
        <dbReference type="ARBA" id="ARBA00005262"/>
    </source>
</evidence>
<dbReference type="InterPro" id="IPR003370">
    <property type="entry name" value="Chromate_transpt"/>
</dbReference>